<dbReference type="Gene3D" id="2.40.420.20">
    <property type="match status" value="1"/>
</dbReference>
<evidence type="ECO:0000259" key="4">
    <source>
        <dbReference type="Pfam" id="PF25917"/>
    </source>
</evidence>
<dbReference type="InterPro" id="IPR058624">
    <property type="entry name" value="MdtA-like_HH"/>
</dbReference>
<feature type="domain" description="Multidrug resistance protein MdtA-like alpha-helical hairpin" evidence="3">
    <location>
        <begin position="87"/>
        <end position="156"/>
    </location>
</feature>
<dbReference type="RefSeq" id="WP_240590422.1">
    <property type="nucleotide sequence ID" value="NZ_JAKUDL010000002.1"/>
</dbReference>
<feature type="signal peptide" evidence="2">
    <location>
        <begin position="1"/>
        <end position="21"/>
    </location>
</feature>
<dbReference type="Pfam" id="PF25917">
    <property type="entry name" value="BSH_RND"/>
    <property type="match status" value="1"/>
</dbReference>
<feature type="domain" description="Multidrug resistance protein MdtA-like barrel-sandwich hybrid" evidence="4">
    <location>
        <begin position="47"/>
        <end position="182"/>
    </location>
</feature>
<comment type="caution">
    <text evidence="5">The sequence shown here is derived from an EMBL/GenBank/DDBJ whole genome shotgun (WGS) entry which is preliminary data.</text>
</comment>
<evidence type="ECO:0000259" key="3">
    <source>
        <dbReference type="Pfam" id="PF25876"/>
    </source>
</evidence>
<dbReference type="Gene3D" id="1.10.287.470">
    <property type="entry name" value="Helix hairpin bin"/>
    <property type="match status" value="1"/>
</dbReference>
<gene>
    <name evidence="5" type="ORF">MJ923_06615</name>
</gene>
<evidence type="ECO:0000313" key="6">
    <source>
        <dbReference type="Proteomes" id="UP001297581"/>
    </source>
</evidence>
<dbReference type="Gene3D" id="2.40.30.170">
    <property type="match status" value="1"/>
</dbReference>
<evidence type="ECO:0000313" key="5">
    <source>
        <dbReference type="EMBL" id="MCH4293973.1"/>
    </source>
</evidence>
<dbReference type="InterPro" id="IPR006143">
    <property type="entry name" value="RND_pump_MFP"/>
</dbReference>
<evidence type="ECO:0000256" key="2">
    <source>
        <dbReference type="SAM" id="SignalP"/>
    </source>
</evidence>
<dbReference type="InterPro" id="IPR058625">
    <property type="entry name" value="MdtA-like_BSH"/>
</dbReference>
<organism evidence="5 6">
    <name type="scientific">Shewanella zhuhaiensis</name>
    <dbReference type="NCBI Taxonomy" id="2919576"/>
    <lineage>
        <taxon>Bacteria</taxon>
        <taxon>Pseudomonadati</taxon>
        <taxon>Pseudomonadota</taxon>
        <taxon>Gammaproteobacteria</taxon>
        <taxon>Alteromonadales</taxon>
        <taxon>Shewanellaceae</taxon>
        <taxon>Shewanella</taxon>
    </lineage>
</organism>
<keyword evidence="6" id="KW-1185">Reference proteome</keyword>
<proteinExistence type="inferred from homology"/>
<dbReference type="PANTHER" id="PTHR30469:SF18">
    <property type="entry name" value="RESISTANCE-NODULATION-CELL DIVISION (RND) EFFLUX MEMBRANE FUSION PROTEIN-RELATED"/>
    <property type="match status" value="1"/>
</dbReference>
<comment type="similarity">
    <text evidence="1">Belongs to the membrane fusion protein (MFP) (TC 8.A.1) family.</text>
</comment>
<sequence>MTSFKLLMGASLLALSLGAAAGQTIKVLHTEEDQLLTLDALIEPVKAATVSAQTSGRIVKIHFDVNDQVPAGAALLEITSKEQGASLAAAEADYARAIAVNTEAQATLKRYQDLFPKGAISKGSLDEAIARAKSSEQAVTAANAAIVRARESLSYTTVYAPFAGVLTERHIELGETVNPGQPLLSGFGTEHMRAVMQVPGRYLDGLKANPKVSVTLADGRTLDSDALTIFSFASPQSHSYQVRIDLPQGTQVQPGSWAKASFVQGKRPMLLVPASALVKRGELSAVYLMHGDKPVLTQVRTGKVQGEKISILSGLSDGDIIAIDGYAVKAH</sequence>
<dbReference type="GO" id="GO:0015562">
    <property type="term" value="F:efflux transmembrane transporter activity"/>
    <property type="evidence" value="ECO:0007669"/>
    <property type="project" value="TreeGrafter"/>
</dbReference>
<keyword evidence="2" id="KW-0732">Signal</keyword>
<dbReference type="NCBIfam" id="TIGR01730">
    <property type="entry name" value="RND_mfp"/>
    <property type="match status" value="1"/>
</dbReference>
<name>A0AAJ1F029_9GAMM</name>
<accession>A0AAJ1F029</accession>
<dbReference type="PANTHER" id="PTHR30469">
    <property type="entry name" value="MULTIDRUG RESISTANCE PROTEIN MDTA"/>
    <property type="match status" value="1"/>
</dbReference>
<dbReference type="Pfam" id="PF25876">
    <property type="entry name" value="HH_MFP_RND"/>
    <property type="match status" value="1"/>
</dbReference>
<dbReference type="EMBL" id="JAKUDL010000002">
    <property type="protein sequence ID" value="MCH4293973.1"/>
    <property type="molecule type" value="Genomic_DNA"/>
</dbReference>
<dbReference type="Gene3D" id="2.40.50.100">
    <property type="match status" value="1"/>
</dbReference>
<dbReference type="GO" id="GO:1990281">
    <property type="term" value="C:efflux pump complex"/>
    <property type="evidence" value="ECO:0007669"/>
    <property type="project" value="TreeGrafter"/>
</dbReference>
<protein>
    <submittedName>
        <fullName evidence="5">Efflux RND transporter periplasmic adaptor subunit</fullName>
    </submittedName>
</protein>
<dbReference type="SUPFAM" id="SSF111369">
    <property type="entry name" value="HlyD-like secretion proteins"/>
    <property type="match status" value="1"/>
</dbReference>
<feature type="chain" id="PRO_5042587454" evidence="2">
    <location>
        <begin position="22"/>
        <end position="331"/>
    </location>
</feature>
<dbReference type="Proteomes" id="UP001297581">
    <property type="component" value="Unassembled WGS sequence"/>
</dbReference>
<dbReference type="AlphaFoldDB" id="A0AAJ1F029"/>
<reference evidence="5 6" key="1">
    <citation type="submission" date="2022-02" db="EMBL/GenBank/DDBJ databases">
        <title>The genome sequence of Shewanella sp. 3B26.</title>
        <authorList>
            <person name="Du J."/>
        </authorList>
    </citation>
    <scope>NUCLEOTIDE SEQUENCE [LARGE SCALE GENOMIC DNA]</scope>
    <source>
        <strain evidence="5 6">3B26</strain>
    </source>
</reference>
<evidence type="ECO:0000256" key="1">
    <source>
        <dbReference type="ARBA" id="ARBA00009477"/>
    </source>
</evidence>